<dbReference type="AlphaFoldDB" id="A0AA38J3V3"/>
<dbReference type="EMBL" id="JALNTZ010000002">
    <property type="protein sequence ID" value="KAJ3664064.1"/>
    <property type="molecule type" value="Genomic_DNA"/>
</dbReference>
<gene>
    <name evidence="11" type="ORF">Zmor_008268</name>
</gene>
<accession>A0AA38J3V3</accession>
<comment type="caution">
    <text evidence="11">The sequence shown here is derived from an EMBL/GenBank/DDBJ whole genome shotgun (WGS) entry which is preliminary data.</text>
</comment>
<keyword evidence="7 10" id="KW-0472">Membrane</keyword>
<keyword evidence="12" id="KW-1185">Reference proteome</keyword>
<dbReference type="GO" id="GO:0005549">
    <property type="term" value="F:odorant binding"/>
    <property type="evidence" value="ECO:0007669"/>
    <property type="project" value="InterPro"/>
</dbReference>
<comment type="similarity">
    <text evidence="10">Belongs to the insect chemoreceptor superfamily. Heteromeric odorant receptor channel (TC 1.A.69) family.</text>
</comment>
<feature type="transmembrane region" description="Helical" evidence="10">
    <location>
        <begin position="77"/>
        <end position="97"/>
    </location>
</feature>
<feature type="transmembrane region" description="Helical" evidence="10">
    <location>
        <begin position="130"/>
        <end position="154"/>
    </location>
</feature>
<evidence type="ECO:0000256" key="10">
    <source>
        <dbReference type="RuleBase" id="RU351113"/>
    </source>
</evidence>
<keyword evidence="6 10" id="KW-1133">Transmembrane helix</keyword>
<evidence type="ECO:0000256" key="5">
    <source>
        <dbReference type="ARBA" id="ARBA00022725"/>
    </source>
</evidence>
<evidence type="ECO:0000256" key="8">
    <source>
        <dbReference type="ARBA" id="ARBA00023170"/>
    </source>
</evidence>
<evidence type="ECO:0000256" key="1">
    <source>
        <dbReference type="ARBA" id="ARBA00004651"/>
    </source>
</evidence>
<feature type="transmembrane region" description="Helical" evidence="10">
    <location>
        <begin position="272"/>
        <end position="290"/>
    </location>
</feature>
<evidence type="ECO:0000256" key="4">
    <source>
        <dbReference type="ARBA" id="ARBA00022692"/>
    </source>
</evidence>
<reference evidence="11" key="1">
    <citation type="journal article" date="2023" name="G3 (Bethesda)">
        <title>Whole genome assemblies of Zophobas morio and Tenebrio molitor.</title>
        <authorList>
            <person name="Kaur S."/>
            <person name="Stinson S.A."/>
            <person name="diCenzo G.C."/>
        </authorList>
    </citation>
    <scope>NUCLEOTIDE SEQUENCE</scope>
    <source>
        <strain evidence="11">QUZm001</strain>
    </source>
</reference>
<keyword evidence="3 10" id="KW-0716">Sensory transduction</keyword>
<dbReference type="GO" id="GO:0004984">
    <property type="term" value="F:olfactory receptor activity"/>
    <property type="evidence" value="ECO:0007669"/>
    <property type="project" value="InterPro"/>
</dbReference>
<keyword evidence="9 10" id="KW-0807">Transducer</keyword>
<protein>
    <recommendedName>
        <fullName evidence="10">Odorant receptor</fullName>
    </recommendedName>
</protein>
<evidence type="ECO:0000313" key="12">
    <source>
        <dbReference type="Proteomes" id="UP001168821"/>
    </source>
</evidence>
<dbReference type="InterPro" id="IPR004117">
    <property type="entry name" value="7tm6_olfct_rcpt"/>
</dbReference>
<keyword evidence="8 10" id="KW-0675">Receptor</keyword>
<evidence type="ECO:0000256" key="3">
    <source>
        <dbReference type="ARBA" id="ARBA00022606"/>
    </source>
</evidence>
<evidence type="ECO:0000256" key="6">
    <source>
        <dbReference type="ARBA" id="ARBA00022989"/>
    </source>
</evidence>
<dbReference type="PANTHER" id="PTHR21137:SF35">
    <property type="entry name" value="ODORANT RECEPTOR 19A-RELATED"/>
    <property type="match status" value="1"/>
</dbReference>
<evidence type="ECO:0000256" key="7">
    <source>
        <dbReference type="ARBA" id="ARBA00023136"/>
    </source>
</evidence>
<dbReference type="GO" id="GO:0005886">
    <property type="term" value="C:plasma membrane"/>
    <property type="evidence" value="ECO:0007669"/>
    <property type="project" value="UniProtKB-SubCell"/>
</dbReference>
<dbReference type="Proteomes" id="UP001168821">
    <property type="component" value="Unassembled WGS sequence"/>
</dbReference>
<keyword evidence="4 10" id="KW-0812">Transmembrane</keyword>
<feature type="transmembrane region" description="Helical" evidence="10">
    <location>
        <begin position="51"/>
        <end position="71"/>
    </location>
</feature>
<sequence>MSSTTANVSFMATHQSLFEPKIPDSDDPYWLIRRIFIDIFRYKLIKLLVKLMLFWGTVIIILETVILLQVFDAVFFIKYYTSYVASLFVWFALFAIFQVEKSVSTNTRDLQGWKIDSAGSIVKKLIQREIYYENVFVLVNVLLAVITGIAFAVPDDTDKDFFLPYVVFEKFFPIFGRGLSLWCQLNFLFVTTIMTTPFHMIIYFCGHTTAQLTMFVTCLENLDYGYNNVDPLKSIYDDEYQNEVTKRLKFCIDRHVRIQSAANRILDDLRNYIFIFSVIVVLYAIGIVVYAVTLELSSPQRYLRLLGMSFSFVLVFMRMILTGQVAENLSSQIFEALKQTTWYCWNEKNKKMFLMLILNGGKALKMQFSQNVSVNYKWGVSVRYE</sequence>
<evidence type="ECO:0000256" key="2">
    <source>
        <dbReference type="ARBA" id="ARBA00022475"/>
    </source>
</evidence>
<comment type="subcellular location">
    <subcellularLocation>
        <location evidence="1 10">Cell membrane</location>
        <topology evidence="1 10">Multi-pass membrane protein</topology>
    </subcellularLocation>
</comment>
<proteinExistence type="inferred from homology"/>
<keyword evidence="2" id="KW-1003">Cell membrane</keyword>
<organism evidence="11 12">
    <name type="scientific">Zophobas morio</name>
    <dbReference type="NCBI Taxonomy" id="2755281"/>
    <lineage>
        <taxon>Eukaryota</taxon>
        <taxon>Metazoa</taxon>
        <taxon>Ecdysozoa</taxon>
        <taxon>Arthropoda</taxon>
        <taxon>Hexapoda</taxon>
        <taxon>Insecta</taxon>
        <taxon>Pterygota</taxon>
        <taxon>Neoptera</taxon>
        <taxon>Endopterygota</taxon>
        <taxon>Coleoptera</taxon>
        <taxon>Polyphaga</taxon>
        <taxon>Cucujiformia</taxon>
        <taxon>Tenebrionidae</taxon>
        <taxon>Zophobas</taxon>
    </lineage>
</organism>
<dbReference type="GO" id="GO:0007165">
    <property type="term" value="P:signal transduction"/>
    <property type="evidence" value="ECO:0007669"/>
    <property type="project" value="UniProtKB-KW"/>
</dbReference>
<feature type="transmembrane region" description="Helical" evidence="10">
    <location>
        <begin position="302"/>
        <end position="321"/>
    </location>
</feature>
<name>A0AA38J3V3_9CUCU</name>
<keyword evidence="5 10" id="KW-0552">Olfaction</keyword>
<evidence type="ECO:0000256" key="9">
    <source>
        <dbReference type="ARBA" id="ARBA00023224"/>
    </source>
</evidence>
<evidence type="ECO:0000313" key="11">
    <source>
        <dbReference type="EMBL" id="KAJ3664064.1"/>
    </source>
</evidence>
<comment type="caution">
    <text evidence="10">Lacks conserved residue(s) required for the propagation of feature annotation.</text>
</comment>
<dbReference type="PANTHER" id="PTHR21137">
    <property type="entry name" value="ODORANT RECEPTOR"/>
    <property type="match status" value="1"/>
</dbReference>